<dbReference type="Proteomes" id="UP000280668">
    <property type="component" value="Unassembled WGS sequence"/>
</dbReference>
<dbReference type="InterPro" id="IPR050490">
    <property type="entry name" value="Bact_solute-bd_prot1"/>
</dbReference>
<gene>
    <name evidence="2" type="ORF">EDD31_2708</name>
</gene>
<evidence type="ECO:0000313" key="3">
    <source>
        <dbReference type="Proteomes" id="UP000280668"/>
    </source>
</evidence>
<keyword evidence="1" id="KW-0732">Signal</keyword>
<name>A0A3N2BGU4_9MICO</name>
<proteinExistence type="predicted"/>
<dbReference type="RefSeq" id="WP_123304607.1">
    <property type="nucleotide sequence ID" value="NZ_RKHK01000001.1"/>
</dbReference>
<dbReference type="PANTHER" id="PTHR43649:SF14">
    <property type="entry name" value="BLR3389 PROTEIN"/>
    <property type="match status" value="1"/>
</dbReference>
<dbReference type="OrthoDB" id="8317736at2"/>
<dbReference type="Pfam" id="PF01547">
    <property type="entry name" value="SBP_bac_1"/>
    <property type="match status" value="1"/>
</dbReference>
<keyword evidence="3" id="KW-1185">Reference proteome</keyword>
<accession>A0A3N2BGU4</accession>
<dbReference type="Gene3D" id="3.40.190.10">
    <property type="entry name" value="Periplasmic binding protein-like II"/>
    <property type="match status" value="2"/>
</dbReference>
<feature type="chain" id="PRO_5039211901" evidence="1">
    <location>
        <begin position="23"/>
        <end position="437"/>
    </location>
</feature>
<protein>
    <submittedName>
        <fullName evidence="2">Carbohydrate ABC transporter substrate-binding protein (CUT1 family)</fullName>
    </submittedName>
</protein>
<dbReference type="InterPro" id="IPR006059">
    <property type="entry name" value="SBP"/>
</dbReference>
<organism evidence="2 3">
    <name type="scientific">Bogoriella caseilytica</name>
    <dbReference type="NCBI Taxonomy" id="56055"/>
    <lineage>
        <taxon>Bacteria</taxon>
        <taxon>Bacillati</taxon>
        <taxon>Actinomycetota</taxon>
        <taxon>Actinomycetes</taxon>
        <taxon>Micrococcales</taxon>
        <taxon>Bogoriellaceae</taxon>
        <taxon>Bogoriella</taxon>
    </lineage>
</organism>
<reference evidence="2 3" key="1">
    <citation type="submission" date="2018-11" db="EMBL/GenBank/DDBJ databases">
        <title>Sequencing the genomes of 1000 actinobacteria strains.</title>
        <authorList>
            <person name="Klenk H.-P."/>
        </authorList>
    </citation>
    <scope>NUCLEOTIDE SEQUENCE [LARGE SCALE GENOMIC DNA]</scope>
    <source>
        <strain evidence="2 3">DSM 11294</strain>
    </source>
</reference>
<dbReference type="EMBL" id="RKHK01000001">
    <property type="protein sequence ID" value="ROR74304.1"/>
    <property type="molecule type" value="Genomic_DNA"/>
</dbReference>
<evidence type="ECO:0000256" key="1">
    <source>
        <dbReference type="SAM" id="SignalP"/>
    </source>
</evidence>
<dbReference type="PANTHER" id="PTHR43649">
    <property type="entry name" value="ARABINOSE-BINDING PROTEIN-RELATED"/>
    <property type="match status" value="1"/>
</dbReference>
<comment type="caution">
    <text evidence="2">The sequence shown here is derived from an EMBL/GenBank/DDBJ whole genome shotgun (WGS) entry which is preliminary data.</text>
</comment>
<feature type="signal peptide" evidence="1">
    <location>
        <begin position="1"/>
        <end position="22"/>
    </location>
</feature>
<evidence type="ECO:0000313" key="2">
    <source>
        <dbReference type="EMBL" id="ROR74304.1"/>
    </source>
</evidence>
<sequence length="437" mass="46062">MTRNYRRAAAAAVGMTMALVLAACGGDSNGDNNNGGGAEGEGEPVAMTFWHNSTTGAGRDYWDETVQAFQDEYPNVTITVQSIQNEDMDGRLQTALNSGDAPDIFMSRGGGKLADVVNAGQAMDITDLVDPEVEEAVGGALSAFAIDGQIYGMPTAVLPGGIFYSEDLFEEAGIESTPATIEEMLDAAEALKAIDVAPIAIGAMDAWPAAHWYYFFALRQCSEDTMNAAAESRSFDDDCWLRAAEDLEALVAEEPFNEGFLTTPAQQGAGSSAGLLANKQAAMELMGAWNPGVIASLTPDEQPMEDLGWFPFPAVEGGDGDPAAMMGGVDGYTCFVDAPAECVDFLNFYMRQEHQEGYAEAFVTIPANADAQGAVEEPALQNILEAYSEAPYVSVWLDTLYGQNVGNALNGAVVDLLAGNTDPEGVVQAVNDAAARG</sequence>
<dbReference type="PROSITE" id="PS51257">
    <property type="entry name" value="PROKAR_LIPOPROTEIN"/>
    <property type="match status" value="1"/>
</dbReference>
<dbReference type="AlphaFoldDB" id="A0A3N2BGU4"/>
<dbReference type="SUPFAM" id="SSF53850">
    <property type="entry name" value="Periplasmic binding protein-like II"/>
    <property type="match status" value="1"/>
</dbReference>